<protein>
    <recommendedName>
        <fullName evidence="4">Pirin C-terminal domain-containing protein</fullName>
    </recommendedName>
</protein>
<dbReference type="Gene3D" id="2.60.120.10">
    <property type="entry name" value="Jelly Rolls"/>
    <property type="match status" value="1"/>
</dbReference>
<accession>A0A1Y1IPR2</accession>
<dbReference type="AlphaFoldDB" id="A0A1Y1IPR2"/>
<feature type="region of interest" description="Disordered" evidence="1">
    <location>
        <begin position="71"/>
        <end position="105"/>
    </location>
</feature>
<evidence type="ECO:0008006" key="4">
    <source>
        <dbReference type="Google" id="ProtNLM"/>
    </source>
</evidence>
<evidence type="ECO:0000256" key="1">
    <source>
        <dbReference type="SAM" id="MobiDB-lite"/>
    </source>
</evidence>
<dbReference type="Proteomes" id="UP000054558">
    <property type="component" value="Unassembled WGS sequence"/>
</dbReference>
<dbReference type="InterPro" id="IPR014710">
    <property type="entry name" value="RmlC-like_jellyroll"/>
</dbReference>
<dbReference type="OMA" id="CFSPWNL"/>
<dbReference type="EMBL" id="DF237742">
    <property type="protein sequence ID" value="GAQ91479.1"/>
    <property type="molecule type" value="Genomic_DNA"/>
</dbReference>
<name>A0A1Y1IPR2_KLENI</name>
<reference evidence="2 3" key="1">
    <citation type="journal article" date="2014" name="Nat. Commun.">
        <title>Klebsormidium flaccidum genome reveals primary factors for plant terrestrial adaptation.</title>
        <authorList>
            <person name="Hori K."/>
            <person name="Maruyama F."/>
            <person name="Fujisawa T."/>
            <person name="Togashi T."/>
            <person name="Yamamoto N."/>
            <person name="Seo M."/>
            <person name="Sato S."/>
            <person name="Yamada T."/>
            <person name="Mori H."/>
            <person name="Tajima N."/>
            <person name="Moriyama T."/>
            <person name="Ikeuchi M."/>
            <person name="Watanabe M."/>
            <person name="Wada H."/>
            <person name="Kobayashi K."/>
            <person name="Saito M."/>
            <person name="Masuda T."/>
            <person name="Sasaki-Sekimoto Y."/>
            <person name="Mashiguchi K."/>
            <person name="Awai K."/>
            <person name="Shimojima M."/>
            <person name="Masuda S."/>
            <person name="Iwai M."/>
            <person name="Nobusawa T."/>
            <person name="Narise T."/>
            <person name="Kondo S."/>
            <person name="Saito H."/>
            <person name="Sato R."/>
            <person name="Murakawa M."/>
            <person name="Ihara Y."/>
            <person name="Oshima-Yamada Y."/>
            <person name="Ohtaka K."/>
            <person name="Satoh M."/>
            <person name="Sonobe K."/>
            <person name="Ishii M."/>
            <person name="Ohtani R."/>
            <person name="Kanamori-Sato M."/>
            <person name="Honoki R."/>
            <person name="Miyazaki D."/>
            <person name="Mochizuki H."/>
            <person name="Umetsu J."/>
            <person name="Higashi K."/>
            <person name="Shibata D."/>
            <person name="Kamiya Y."/>
            <person name="Sato N."/>
            <person name="Nakamura Y."/>
            <person name="Tabata S."/>
            <person name="Ida S."/>
            <person name="Kurokawa K."/>
            <person name="Ohta H."/>
        </authorList>
    </citation>
    <scope>NUCLEOTIDE SEQUENCE [LARGE SCALE GENOMIC DNA]</scope>
    <source>
        <strain evidence="2 3">NIES-2285</strain>
    </source>
</reference>
<evidence type="ECO:0000313" key="2">
    <source>
        <dbReference type="EMBL" id="GAQ91479.1"/>
    </source>
</evidence>
<evidence type="ECO:0000313" key="3">
    <source>
        <dbReference type="Proteomes" id="UP000054558"/>
    </source>
</evidence>
<keyword evidence="3" id="KW-1185">Reference proteome</keyword>
<proteinExistence type="predicted"/>
<gene>
    <name evidence="2" type="ORF">KFL_007930020</name>
</gene>
<organism evidence="2 3">
    <name type="scientific">Klebsormidium nitens</name>
    <name type="common">Green alga</name>
    <name type="synonym">Ulothrix nitens</name>
    <dbReference type="NCBI Taxonomy" id="105231"/>
    <lineage>
        <taxon>Eukaryota</taxon>
        <taxon>Viridiplantae</taxon>
        <taxon>Streptophyta</taxon>
        <taxon>Klebsormidiophyceae</taxon>
        <taxon>Klebsormidiales</taxon>
        <taxon>Klebsormidiaceae</taxon>
        <taxon>Klebsormidium</taxon>
    </lineage>
</organism>
<sequence>MTVNSQRQVERVLTAARIGDEGAVRIIGPGTDLPQGFGPFLSLDEFFLAPSPALSSPYTPPLLESLVYFLEPPQPEPSHSNHPADDLPPPPETSDRSIAPETSDEIDQPRHGLQLFLRSALQPVVEKAVGDGEDGGSELHWPIVNHGREAEFVAEAGAGGGQVKVVAGGYGGVWSGPPLDGFQLLDVSMGPDCRLEIPLHSKAGALVYILEGVGLFGGETAGFASASYQNEGHALWLPAHGSTGVEQDSLLVRTNRMSGVRFIFLAETSPHNSVD</sequence>
<dbReference type="OrthoDB" id="2020601at2759"/>